<dbReference type="Proteomes" id="UP000002700">
    <property type="component" value="Chromosome I"/>
</dbReference>
<dbReference type="Pfam" id="PF12833">
    <property type="entry name" value="HTH_18"/>
    <property type="match status" value="1"/>
</dbReference>
<dbReference type="PROSITE" id="PS00041">
    <property type="entry name" value="HTH_ARAC_FAMILY_1"/>
    <property type="match status" value="1"/>
</dbReference>
<dbReference type="GO" id="GO:0003700">
    <property type="term" value="F:DNA-binding transcription factor activity"/>
    <property type="evidence" value="ECO:0007669"/>
    <property type="project" value="InterPro"/>
</dbReference>
<evidence type="ECO:0000313" key="6">
    <source>
        <dbReference type="EMBL" id="ABA50042.1"/>
    </source>
</evidence>
<evidence type="ECO:0000256" key="3">
    <source>
        <dbReference type="ARBA" id="ARBA00023163"/>
    </source>
</evidence>
<dbReference type="KEGG" id="bpm:BURPS1710b_3218"/>
<evidence type="ECO:0000259" key="5">
    <source>
        <dbReference type="PROSITE" id="PS01124"/>
    </source>
</evidence>
<dbReference type="SMART" id="SM00342">
    <property type="entry name" value="HTH_ARAC"/>
    <property type="match status" value="1"/>
</dbReference>
<feature type="compositionally biased region" description="Basic and acidic residues" evidence="4">
    <location>
        <begin position="191"/>
        <end position="210"/>
    </location>
</feature>
<feature type="compositionally biased region" description="Basic and acidic residues" evidence="4">
    <location>
        <begin position="246"/>
        <end position="284"/>
    </location>
</feature>
<feature type="compositionally biased region" description="Basic and acidic residues" evidence="4">
    <location>
        <begin position="296"/>
        <end position="330"/>
    </location>
</feature>
<protein>
    <submittedName>
        <fullName evidence="6">Transcriptional regulator, AraC family</fullName>
    </submittedName>
</protein>
<dbReference type="InterPro" id="IPR050204">
    <property type="entry name" value="AraC_XylS_family_regulators"/>
</dbReference>
<evidence type="ECO:0000256" key="1">
    <source>
        <dbReference type="ARBA" id="ARBA00023015"/>
    </source>
</evidence>
<sequence length="678" mass="76860">MRRLTGRAARARRPAAPVRSGGPHEAPARQIERHQIAGDDEHQPDDRDGRPPIALEHGRDGKRDDREQHRAIGGALGPDPADERQVRGKADHRARHREINERGEIARARIGRERQSGRDAAGGQDRRADQHRPAVGRERMQPHRLHPARQQIARREAHRARQCDRKADPRRAIVDMPRHLLPEQAADADQPEQRARDRGLPQRPPHEQPPVDRVQQRRGREHHRDEAARHDLLRVVEAQEIDAEERETLRDEQAPCIARRPDRPAQRAQQHEHRGGREPEAPRDRHGRRHAAQLPFDRDPGGAPDQHGDGVKRQIHGERTSEKAKSKRNPDYAAAHRAPIVWNCGLLRPAGPRTRARLYTRTIMHAPSPPPLDARLSVPAADFVGGEVPFGLQSVCRTLAEANAKLERFAWLGDHLAIAEWTRVTDESETVYAQPGHHTLSCYLDGGYRTERQKIARYGAPSLLCALPGDHESRWWVRGEMHFVHLYFLPEHFARRAVRELDREPRELKLADRTYFEDARVAALCRSLALERWDDADGRLRVNETAHEVLSLLLRGQSMTGAGAPFKGGLAPAVRWRVRDYIDTYLAQPMTLGELAQIASLSEYHFSRMFSVSFGRAPHAWIAEQRLARARTLLRTTSLPLAQVAAQCGYANAVHLSHRFRDTHGATPGAYRRAMQAA</sequence>
<feature type="compositionally biased region" description="Basic residues" evidence="4">
    <location>
        <begin position="1"/>
        <end position="13"/>
    </location>
</feature>
<dbReference type="HOGENOM" id="CLU_405285_0_0_4"/>
<dbReference type="InterPro" id="IPR009057">
    <property type="entry name" value="Homeodomain-like_sf"/>
</dbReference>
<dbReference type="GO" id="GO:0043565">
    <property type="term" value="F:sequence-specific DNA binding"/>
    <property type="evidence" value="ECO:0007669"/>
    <property type="project" value="InterPro"/>
</dbReference>
<evidence type="ECO:0000313" key="7">
    <source>
        <dbReference type="Proteomes" id="UP000002700"/>
    </source>
</evidence>
<reference evidence="6 7" key="1">
    <citation type="submission" date="2005-09" db="EMBL/GenBank/DDBJ databases">
        <authorList>
            <person name="Woods D.E."/>
            <person name="Nierman W.C."/>
        </authorList>
    </citation>
    <scope>NUCLEOTIDE SEQUENCE [LARGE SCALE GENOMIC DNA]</scope>
    <source>
        <strain evidence="6 7">1710b</strain>
    </source>
</reference>
<gene>
    <name evidence="6" type="ordered locus">BURPS1710b_3218</name>
</gene>
<feature type="compositionally biased region" description="Basic and acidic residues" evidence="4">
    <location>
        <begin position="222"/>
        <end position="234"/>
    </location>
</feature>
<dbReference type="SUPFAM" id="SSF46689">
    <property type="entry name" value="Homeodomain-like"/>
    <property type="match status" value="2"/>
</dbReference>
<dbReference type="InterPro" id="IPR018060">
    <property type="entry name" value="HTH_AraC"/>
</dbReference>
<dbReference type="EnsemblBacteria" id="ABA50042">
    <property type="protein sequence ID" value="ABA50042"/>
    <property type="gene ID" value="BURPS1710b_3218"/>
</dbReference>
<feature type="compositionally biased region" description="Low complexity" evidence="4">
    <location>
        <begin position="14"/>
        <end position="23"/>
    </location>
</feature>
<accession>Q3JPB4</accession>
<dbReference type="AlphaFoldDB" id="Q3JPB4"/>
<evidence type="ECO:0000256" key="4">
    <source>
        <dbReference type="SAM" id="MobiDB-lite"/>
    </source>
</evidence>
<feature type="region of interest" description="Disordered" evidence="4">
    <location>
        <begin position="1"/>
        <end position="332"/>
    </location>
</feature>
<organism evidence="6 7">
    <name type="scientific">Burkholderia pseudomallei (strain 1710b)</name>
    <dbReference type="NCBI Taxonomy" id="320372"/>
    <lineage>
        <taxon>Bacteria</taxon>
        <taxon>Pseudomonadati</taxon>
        <taxon>Pseudomonadota</taxon>
        <taxon>Betaproteobacteria</taxon>
        <taxon>Burkholderiales</taxon>
        <taxon>Burkholderiaceae</taxon>
        <taxon>Burkholderia</taxon>
        <taxon>pseudomallei group</taxon>
    </lineage>
</organism>
<keyword evidence="3" id="KW-0804">Transcription</keyword>
<keyword evidence="2" id="KW-0238">DNA-binding</keyword>
<evidence type="ECO:0000256" key="2">
    <source>
        <dbReference type="ARBA" id="ARBA00023125"/>
    </source>
</evidence>
<dbReference type="Gene3D" id="1.10.10.60">
    <property type="entry name" value="Homeodomain-like"/>
    <property type="match status" value="1"/>
</dbReference>
<feature type="compositionally biased region" description="Basic and acidic residues" evidence="4">
    <location>
        <begin position="81"/>
        <end position="117"/>
    </location>
</feature>
<dbReference type="PANTHER" id="PTHR46796">
    <property type="entry name" value="HTH-TYPE TRANSCRIPTIONAL ACTIVATOR RHAS-RELATED"/>
    <property type="match status" value="1"/>
</dbReference>
<keyword evidence="1" id="KW-0805">Transcription regulation</keyword>
<dbReference type="PROSITE" id="PS01124">
    <property type="entry name" value="HTH_ARAC_FAMILY_2"/>
    <property type="match status" value="1"/>
</dbReference>
<name>Q3JPB4_BURP1</name>
<feature type="compositionally biased region" description="Basic and acidic residues" evidence="4">
    <location>
        <begin position="153"/>
        <end position="181"/>
    </location>
</feature>
<feature type="compositionally biased region" description="Basic and acidic residues" evidence="4">
    <location>
        <begin position="26"/>
        <end position="70"/>
    </location>
</feature>
<dbReference type="InterPro" id="IPR018062">
    <property type="entry name" value="HTH_AraC-typ_CS"/>
</dbReference>
<dbReference type="EMBL" id="CP000124">
    <property type="protein sequence ID" value="ABA50042.1"/>
    <property type="molecule type" value="Genomic_DNA"/>
</dbReference>
<proteinExistence type="predicted"/>
<feature type="compositionally biased region" description="Basic and acidic residues" evidence="4">
    <location>
        <begin position="124"/>
        <end position="141"/>
    </location>
</feature>
<feature type="domain" description="HTH araC/xylS-type" evidence="5">
    <location>
        <begin position="576"/>
        <end position="674"/>
    </location>
</feature>
<dbReference type="PANTHER" id="PTHR46796:SF6">
    <property type="entry name" value="ARAC SUBFAMILY"/>
    <property type="match status" value="1"/>
</dbReference>